<protein>
    <submittedName>
        <fullName evidence="3">Uncharacterized protein</fullName>
    </submittedName>
</protein>
<comment type="caution">
    <text evidence="3">The sequence shown here is derived from an EMBL/GenBank/DDBJ whole genome shotgun (WGS) entry which is preliminary data.</text>
</comment>
<evidence type="ECO:0000313" key="4">
    <source>
        <dbReference type="Proteomes" id="UP000821866"/>
    </source>
</evidence>
<keyword evidence="4" id="KW-1185">Reference proteome</keyword>
<organism evidence="3 4">
    <name type="scientific">Rhipicephalus microplus</name>
    <name type="common">Cattle tick</name>
    <name type="synonym">Boophilus microplus</name>
    <dbReference type="NCBI Taxonomy" id="6941"/>
    <lineage>
        <taxon>Eukaryota</taxon>
        <taxon>Metazoa</taxon>
        <taxon>Ecdysozoa</taxon>
        <taxon>Arthropoda</taxon>
        <taxon>Chelicerata</taxon>
        <taxon>Arachnida</taxon>
        <taxon>Acari</taxon>
        <taxon>Parasitiformes</taxon>
        <taxon>Ixodida</taxon>
        <taxon>Ixodoidea</taxon>
        <taxon>Ixodidae</taxon>
        <taxon>Rhipicephalinae</taxon>
        <taxon>Rhipicephalus</taxon>
        <taxon>Boophilus</taxon>
    </lineage>
</organism>
<feature type="transmembrane region" description="Helical" evidence="2">
    <location>
        <begin position="137"/>
        <end position="164"/>
    </location>
</feature>
<feature type="compositionally biased region" description="Polar residues" evidence="1">
    <location>
        <begin position="303"/>
        <end position="317"/>
    </location>
</feature>
<name>A0A9J6F7P5_RHIMP</name>
<dbReference type="AlphaFoldDB" id="A0A9J6F7P5"/>
<keyword evidence="2" id="KW-0472">Membrane</keyword>
<evidence type="ECO:0000256" key="2">
    <source>
        <dbReference type="SAM" id="Phobius"/>
    </source>
</evidence>
<evidence type="ECO:0000313" key="3">
    <source>
        <dbReference type="EMBL" id="KAH8041829.1"/>
    </source>
</evidence>
<keyword evidence="2" id="KW-1133">Transmembrane helix</keyword>
<dbReference type="VEuPathDB" id="VectorBase:LOC119162457"/>
<reference evidence="3" key="1">
    <citation type="journal article" date="2020" name="Cell">
        <title>Large-Scale Comparative Analyses of Tick Genomes Elucidate Their Genetic Diversity and Vector Capacities.</title>
        <authorList>
            <consortium name="Tick Genome and Microbiome Consortium (TIGMIC)"/>
            <person name="Jia N."/>
            <person name="Wang J."/>
            <person name="Shi W."/>
            <person name="Du L."/>
            <person name="Sun Y."/>
            <person name="Zhan W."/>
            <person name="Jiang J.F."/>
            <person name="Wang Q."/>
            <person name="Zhang B."/>
            <person name="Ji P."/>
            <person name="Bell-Sakyi L."/>
            <person name="Cui X.M."/>
            <person name="Yuan T.T."/>
            <person name="Jiang B.G."/>
            <person name="Yang W.F."/>
            <person name="Lam T.T."/>
            <person name="Chang Q.C."/>
            <person name="Ding S.J."/>
            <person name="Wang X.J."/>
            <person name="Zhu J.G."/>
            <person name="Ruan X.D."/>
            <person name="Zhao L."/>
            <person name="Wei J.T."/>
            <person name="Ye R.Z."/>
            <person name="Que T.C."/>
            <person name="Du C.H."/>
            <person name="Zhou Y.H."/>
            <person name="Cheng J.X."/>
            <person name="Dai P.F."/>
            <person name="Guo W.B."/>
            <person name="Han X.H."/>
            <person name="Huang E.J."/>
            <person name="Li L.F."/>
            <person name="Wei W."/>
            <person name="Gao Y.C."/>
            <person name="Liu J.Z."/>
            <person name="Shao H.Z."/>
            <person name="Wang X."/>
            <person name="Wang C.C."/>
            <person name="Yang T.C."/>
            <person name="Huo Q.B."/>
            <person name="Li W."/>
            <person name="Chen H.Y."/>
            <person name="Chen S.E."/>
            <person name="Zhou L.G."/>
            <person name="Ni X.B."/>
            <person name="Tian J.H."/>
            <person name="Sheng Y."/>
            <person name="Liu T."/>
            <person name="Pan Y.S."/>
            <person name="Xia L.Y."/>
            <person name="Li J."/>
            <person name="Zhao F."/>
            <person name="Cao W.C."/>
        </authorList>
    </citation>
    <scope>NUCLEOTIDE SEQUENCE</scope>
    <source>
        <strain evidence="3">Rmic-2018</strain>
    </source>
</reference>
<gene>
    <name evidence="3" type="ORF">HPB51_018623</name>
</gene>
<accession>A0A9J6F7P5</accession>
<sequence>MISCRDLRMTANSFGDENPFDSSQHRYRPLVLVLLLPVYLCPMLLQDSQGWKTVFCIALTLSLLLSDEFPSMAAAFLPLVLAPLLGLADAQTLVPHYMDGTVLSLACAQCLVGVLASDSNIVARISCALFGMLGLRYLGMGFVAASLLAGSLLPASHPVLLLAVRLVERVVGDLEADALDAQRRGDGWFDYSHAAPRTTRALSTDDLFDQLASTVVSLPAKKASTSRRKFGRFHRRWPDACLQPRLEHRGRPVPQLGLSLPGMIAPGVNNLLAGLDGDTCSVVARRRSSSRFALGPPVRGSAPKQTGSHHNPRSLLQSDCLDPPGISSAPICFFFPLPHERRHPVPHAFSSSFHR</sequence>
<feature type="transmembrane region" description="Helical" evidence="2">
    <location>
        <begin position="27"/>
        <end position="45"/>
    </location>
</feature>
<feature type="region of interest" description="Disordered" evidence="1">
    <location>
        <begin position="292"/>
        <end position="319"/>
    </location>
</feature>
<feature type="transmembrane region" description="Helical" evidence="2">
    <location>
        <begin position="69"/>
        <end position="88"/>
    </location>
</feature>
<dbReference type="EMBL" id="JABSTU010000001">
    <property type="protein sequence ID" value="KAH8041829.1"/>
    <property type="molecule type" value="Genomic_DNA"/>
</dbReference>
<evidence type="ECO:0000256" key="1">
    <source>
        <dbReference type="SAM" id="MobiDB-lite"/>
    </source>
</evidence>
<proteinExistence type="predicted"/>
<keyword evidence="2" id="KW-0812">Transmembrane</keyword>
<reference evidence="3" key="2">
    <citation type="submission" date="2021-09" db="EMBL/GenBank/DDBJ databases">
        <authorList>
            <person name="Jia N."/>
            <person name="Wang J."/>
            <person name="Shi W."/>
            <person name="Du L."/>
            <person name="Sun Y."/>
            <person name="Zhan W."/>
            <person name="Jiang J."/>
            <person name="Wang Q."/>
            <person name="Zhang B."/>
            <person name="Ji P."/>
            <person name="Sakyi L.B."/>
            <person name="Cui X."/>
            <person name="Yuan T."/>
            <person name="Jiang B."/>
            <person name="Yang W."/>
            <person name="Lam T.T.-Y."/>
            <person name="Chang Q."/>
            <person name="Ding S."/>
            <person name="Wang X."/>
            <person name="Zhu J."/>
            <person name="Ruan X."/>
            <person name="Zhao L."/>
            <person name="Wei J."/>
            <person name="Que T."/>
            <person name="Du C."/>
            <person name="Cheng J."/>
            <person name="Dai P."/>
            <person name="Han X."/>
            <person name="Huang E."/>
            <person name="Gao Y."/>
            <person name="Liu J."/>
            <person name="Shao H."/>
            <person name="Ye R."/>
            <person name="Li L."/>
            <person name="Wei W."/>
            <person name="Wang X."/>
            <person name="Wang C."/>
            <person name="Huo Q."/>
            <person name="Li W."/>
            <person name="Guo W."/>
            <person name="Chen H."/>
            <person name="Chen S."/>
            <person name="Zhou L."/>
            <person name="Zhou L."/>
            <person name="Ni X."/>
            <person name="Tian J."/>
            <person name="Zhou Y."/>
            <person name="Sheng Y."/>
            <person name="Liu T."/>
            <person name="Pan Y."/>
            <person name="Xia L."/>
            <person name="Li J."/>
            <person name="Zhao F."/>
            <person name="Cao W."/>
        </authorList>
    </citation>
    <scope>NUCLEOTIDE SEQUENCE</scope>
    <source>
        <strain evidence="3">Rmic-2018</strain>
        <tissue evidence="3">Larvae</tissue>
    </source>
</reference>
<dbReference type="Proteomes" id="UP000821866">
    <property type="component" value="Chromosome 1"/>
</dbReference>